<protein>
    <recommendedName>
        <fullName evidence="1">Methyltransferase type 11 domain-containing protein</fullName>
    </recommendedName>
</protein>
<dbReference type="AlphaFoldDB" id="A0AAW1PCK7"/>
<accession>A0AAW1PCK7</accession>
<dbReference type="EMBL" id="JALJOQ010000011">
    <property type="protein sequence ID" value="KAK9811121.1"/>
    <property type="molecule type" value="Genomic_DNA"/>
</dbReference>
<proteinExistence type="predicted"/>
<evidence type="ECO:0000313" key="2">
    <source>
        <dbReference type="EMBL" id="KAK9811121.1"/>
    </source>
</evidence>
<sequence>MNAKDESTRRARPEPADSTVLRQLWLGKVVSGRTAVERLPFVLFATASVYSAVYERSVAAKSRHTPLVQLLRGLVHLALYTKTTTGLVKTVRRGCTSSGPAQHRSSVRCMASAGTISREVLNRSQRVKVDPDDDRRFYDMPRFVNHVDDHFLQCVTALYRQRIPKEGAVLDMMSSHVSHLPKDNKYSKVVGHGMNALELAKNPQLSTFFVRNLNMDPSDWALASDSLDAVTCCVSVQYLQQPEKVFAEIYRVLKPGGVAIFSFSNRMFYTKAIRAWTDNTEYGRVSLVKQYFQCIEGFTPAEEVEEVDTSQEQPQGLAAFVSKLQGFSQNDPFYAIVSYKDFKPQSA</sequence>
<dbReference type="PANTHER" id="PTHR43036:SF2">
    <property type="entry name" value="OS04G0481300 PROTEIN"/>
    <property type="match status" value="1"/>
</dbReference>
<dbReference type="GO" id="GO:0008757">
    <property type="term" value="F:S-adenosylmethionine-dependent methyltransferase activity"/>
    <property type="evidence" value="ECO:0007669"/>
    <property type="project" value="InterPro"/>
</dbReference>
<feature type="domain" description="Methyltransferase type 11" evidence="1">
    <location>
        <begin position="201"/>
        <end position="261"/>
    </location>
</feature>
<dbReference type="CDD" id="cd02440">
    <property type="entry name" value="AdoMet_MTases"/>
    <property type="match status" value="1"/>
</dbReference>
<dbReference type="SUPFAM" id="SSF53335">
    <property type="entry name" value="S-adenosyl-L-methionine-dependent methyltransferases"/>
    <property type="match status" value="1"/>
</dbReference>
<name>A0AAW1PCK7_9CHLO</name>
<dbReference type="Pfam" id="PF08241">
    <property type="entry name" value="Methyltransf_11"/>
    <property type="match status" value="1"/>
</dbReference>
<dbReference type="Proteomes" id="UP001465755">
    <property type="component" value="Unassembled WGS sequence"/>
</dbReference>
<evidence type="ECO:0000313" key="3">
    <source>
        <dbReference type="Proteomes" id="UP001465755"/>
    </source>
</evidence>
<organism evidence="2 3">
    <name type="scientific">Symbiochloris irregularis</name>
    <dbReference type="NCBI Taxonomy" id="706552"/>
    <lineage>
        <taxon>Eukaryota</taxon>
        <taxon>Viridiplantae</taxon>
        <taxon>Chlorophyta</taxon>
        <taxon>core chlorophytes</taxon>
        <taxon>Trebouxiophyceae</taxon>
        <taxon>Trebouxiales</taxon>
        <taxon>Trebouxiaceae</taxon>
        <taxon>Symbiochloris</taxon>
    </lineage>
</organism>
<dbReference type="InterPro" id="IPR013216">
    <property type="entry name" value="Methyltransf_11"/>
</dbReference>
<gene>
    <name evidence="2" type="ORF">WJX73_004044</name>
</gene>
<comment type="caution">
    <text evidence="2">The sequence shown here is derived from an EMBL/GenBank/DDBJ whole genome shotgun (WGS) entry which is preliminary data.</text>
</comment>
<dbReference type="Gene3D" id="3.40.50.150">
    <property type="entry name" value="Vaccinia Virus protein VP39"/>
    <property type="match status" value="1"/>
</dbReference>
<evidence type="ECO:0000259" key="1">
    <source>
        <dbReference type="Pfam" id="PF08241"/>
    </source>
</evidence>
<dbReference type="PANTHER" id="PTHR43036">
    <property type="entry name" value="OSJNBB0011N17.9 PROTEIN"/>
    <property type="match status" value="1"/>
</dbReference>
<reference evidence="2 3" key="1">
    <citation type="journal article" date="2024" name="Nat. Commun.">
        <title>Phylogenomics reveals the evolutionary origins of lichenization in chlorophyte algae.</title>
        <authorList>
            <person name="Puginier C."/>
            <person name="Libourel C."/>
            <person name="Otte J."/>
            <person name="Skaloud P."/>
            <person name="Haon M."/>
            <person name="Grisel S."/>
            <person name="Petersen M."/>
            <person name="Berrin J.G."/>
            <person name="Delaux P.M."/>
            <person name="Dal Grande F."/>
            <person name="Keller J."/>
        </authorList>
    </citation>
    <scope>NUCLEOTIDE SEQUENCE [LARGE SCALE GENOMIC DNA]</scope>
    <source>
        <strain evidence="2 3">SAG 2036</strain>
    </source>
</reference>
<dbReference type="InterPro" id="IPR029063">
    <property type="entry name" value="SAM-dependent_MTases_sf"/>
</dbReference>
<keyword evidence="3" id="KW-1185">Reference proteome</keyword>